<dbReference type="InterPro" id="IPR000600">
    <property type="entry name" value="ROK"/>
</dbReference>
<dbReference type="Gene3D" id="3.30.420.40">
    <property type="match status" value="2"/>
</dbReference>
<dbReference type="AlphaFoldDB" id="A0A0V8JHW4"/>
<evidence type="ECO:0000256" key="1">
    <source>
        <dbReference type="ARBA" id="ARBA00002486"/>
    </source>
</evidence>
<dbReference type="Pfam" id="PF13412">
    <property type="entry name" value="HTH_24"/>
    <property type="match status" value="1"/>
</dbReference>
<dbReference type="GO" id="GO:0042732">
    <property type="term" value="P:D-xylose metabolic process"/>
    <property type="evidence" value="ECO:0007669"/>
    <property type="project" value="UniProtKB-KW"/>
</dbReference>
<dbReference type="EMBL" id="LNQP01000079">
    <property type="protein sequence ID" value="KSU86536.1"/>
    <property type="molecule type" value="Genomic_DNA"/>
</dbReference>
<accession>A0A0V8JHW4</accession>
<evidence type="ECO:0000256" key="3">
    <source>
        <dbReference type="ARBA" id="ARBA00022629"/>
    </source>
</evidence>
<comment type="similarity">
    <text evidence="2">Belongs to the ROK (NagC/XylR) family.</text>
</comment>
<protein>
    <submittedName>
        <fullName evidence="4">NagC family transcriptional regulator</fullName>
    </submittedName>
</protein>
<dbReference type="InterPro" id="IPR036388">
    <property type="entry name" value="WH-like_DNA-bd_sf"/>
</dbReference>
<dbReference type="InterPro" id="IPR043129">
    <property type="entry name" value="ATPase_NBD"/>
</dbReference>
<proteinExistence type="inferred from homology"/>
<evidence type="ECO:0000256" key="2">
    <source>
        <dbReference type="ARBA" id="ARBA00006479"/>
    </source>
</evidence>
<dbReference type="InterPro" id="IPR036390">
    <property type="entry name" value="WH_DNA-bd_sf"/>
</dbReference>
<keyword evidence="3" id="KW-0859">Xylose metabolism</keyword>
<dbReference type="SUPFAM" id="SSF46785">
    <property type="entry name" value="Winged helix' DNA-binding domain"/>
    <property type="match status" value="1"/>
</dbReference>
<dbReference type="PANTHER" id="PTHR18964:SF149">
    <property type="entry name" value="BIFUNCTIONAL UDP-N-ACETYLGLUCOSAMINE 2-EPIMERASE_N-ACETYLMANNOSAMINE KINASE"/>
    <property type="match status" value="1"/>
</dbReference>
<dbReference type="SUPFAM" id="SSF53067">
    <property type="entry name" value="Actin-like ATPase domain"/>
    <property type="match status" value="1"/>
</dbReference>
<comment type="caution">
    <text evidence="4">The sequence shown here is derived from an EMBL/GenBank/DDBJ whole genome shotgun (WGS) entry which is preliminary data.</text>
</comment>
<keyword evidence="3" id="KW-0119">Carbohydrate metabolism</keyword>
<dbReference type="Proteomes" id="UP000053681">
    <property type="component" value="Unassembled WGS sequence"/>
</dbReference>
<dbReference type="RefSeq" id="WP_062687257.1">
    <property type="nucleotide sequence ID" value="NZ_KQ758694.1"/>
</dbReference>
<comment type="function">
    <text evidence="1">Transcriptional repressor of xylose-utilizing enzymes.</text>
</comment>
<reference evidence="4 5" key="1">
    <citation type="submission" date="2015-11" db="EMBL/GenBank/DDBJ databases">
        <title>Bacillus caseinolyticus sp nov.</title>
        <authorList>
            <person name="Dastager S.G."/>
            <person name="Mawlankar R."/>
        </authorList>
    </citation>
    <scope>NUCLEOTIDE SEQUENCE [LARGE SCALE GENOMIC DNA]</scope>
    <source>
        <strain evidence="4 5">SGD-V-76</strain>
    </source>
</reference>
<evidence type="ECO:0000313" key="4">
    <source>
        <dbReference type="EMBL" id="KSU86536.1"/>
    </source>
</evidence>
<gene>
    <name evidence="4" type="ORF">AS180_18155</name>
</gene>
<organism evidence="4 5">
    <name type="scientific">Priestia veravalensis</name>
    <dbReference type="NCBI Taxonomy" id="1414648"/>
    <lineage>
        <taxon>Bacteria</taxon>
        <taxon>Bacillati</taxon>
        <taxon>Bacillota</taxon>
        <taxon>Bacilli</taxon>
        <taxon>Bacillales</taxon>
        <taxon>Bacillaceae</taxon>
        <taxon>Priestia</taxon>
    </lineage>
</organism>
<evidence type="ECO:0000313" key="5">
    <source>
        <dbReference type="Proteomes" id="UP000053681"/>
    </source>
</evidence>
<dbReference type="Pfam" id="PF00480">
    <property type="entry name" value="ROK"/>
    <property type="match status" value="1"/>
</dbReference>
<keyword evidence="5" id="KW-1185">Reference proteome</keyword>
<dbReference type="Gene3D" id="1.10.10.10">
    <property type="entry name" value="Winged helix-like DNA-binding domain superfamily/Winged helix DNA-binding domain"/>
    <property type="match status" value="1"/>
</dbReference>
<name>A0A0V8JHW4_9BACI</name>
<sequence>MDNNITFKDIKKSNYSAIYHLIYQNERLSKQEIANQLHLSLPTVTQNLVRLEKEKLIEKSGQFESSVGRRAVAYAICPQARISIGVEILKKTVCILAIDLLGITFKKTKLSIKYSNTDRYFKEVSDAVDDFISSLNVEKEQVLGIGFAVQALTSTDGKSITYGKILNCTGLDIQVFSQHLDYPCVFFHDAKCAATTELWIRNDIGDIIYLSIGTHLGGALVINNQIYMGREGHSGTVEHMTIDPHGDPCYCGKKGCMETFCSVSALLEEDESLEFFFKELRSGNTSYQERWTSFLDVLAFSINNIHLVINREFILGGHISPYLKEKDIEFLHKKIYDKTPFPSNEAFIHISRSPENGVPIGAAIPFVQSFLNTI</sequence>
<dbReference type="PANTHER" id="PTHR18964">
    <property type="entry name" value="ROK (REPRESSOR, ORF, KINASE) FAMILY"/>
    <property type="match status" value="1"/>
</dbReference>